<evidence type="ECO:0008006" key="4">
    <source>
        <dbReference type="Google" id="ProtNLM"/>
    </source>
</evidence>
<dbReference type="InterPro" id="IPR032675">
    <property type="entry name" value="LRR_dom_sf"/>
</dbReference>
<dbReference type="AlphaFoldDB" id="A0A8H5DA66"/>
<comment type="caution">
    <text evidence="2">The sequence shown here is derived from an EMBL/GenBank/DDBJ whole genome shotgun (WGS) entry which is preliminary data.</text>
</comment>
<feature type="coiled-coil region" evidence="1">
    <location>
        <begin position="52"/>
        <end position="93"/>
    </location>
</feature>
<protein>
    <recommendedName>
        <fullName evidence="4">F-box domain-containing protein</fullName>
    </recommendedName>
</protein>
<sequence>MSLQCGSPTTLCPWCNRQFFAYTSIKPPFSTEQLRSNYPPTQEQIRTVSSLTEVAQTHLERYDEEIDRLESLLDKLKEERNQLQKDIDDCRSLLAPMRSLPEDVLREVFYFCWCSPSAEDFVSETFSAISGDHALIRGPGIGLSQVCTFWRALALSTPALWSRFSFDMAFLTEGVESEILSHLERSTGYPLSFQILDTLYHNSGPTTPRRSDEQKTVMLRLLTRIFAESSRWKRVCLSLAWTELDFAMLLDSLRTADASSSYFPLLESLQLFYFSAIIVPPDERQRFLATFQTATGLRAISLPQSLDDLLKLPYSQLQNLVLSNVSVLEDVFRLLHFCPNLTKCFLGIPQSPFAVFSSESPVTLPHLQSLTISSTSLLTSLLAIFSRLVSPELSSLTVQSHTKEYGVCAWPHTAFQTFLNRSACTLQSLSIDYIRMESRDIVRIIRRLPDLTDLRISEDDSSPTSRPGLISSELLTLLTPCLNRDGPNDGFDGVDELPFGMLPSVDADAPLLRRLKTLTFIMRSAVIENPTLVEQFLEMIELRCPSDELLEEDIEALESFTLLMPFHATYKHCWGTAPRYVPVELDQNAVDRLKAINTAGVKIVYNGNPL</sequence>
<organism evidence="2 3">
    <name type="scientific">Tetrapyrgos nigripes</name>
    <dbReference type="NCBI Taxonomy" id="182062"/>
    <lineage>
        <taxon>Eukaryota</taxon>
        <taxon>Fungi</taxon>
        <taxon>Dikarya</taxon>
        <taxon>Basidiomycota</taxon>
        <taxon>Agaricomycotina</taxon>
        <taxon>Agaricomycetes</taxon>
        <taxon>Agaricomycetidae</taxon>
        <taxon>Agaricales</taxon>
        <taxon>Marasmiineae</taxon>
        <taxon>Marasmiaceae</taxon>
        <taxon>Tetrapyrgos</taxon>
    </lineage>
</organism>
<evidence type="ECO:0000313" key="3">
    <source>
        <dbReference type="Proteomes" id="UP000559256"/>
    </source>
</evidence>
<evidence type="ECO:0000313" key="2">
    <source>
        <dbReference type="EMBL" id="KAF5355486.1"/>
    </source>
</evidence>
<gene>
    <name evidence="2" type="ORF">D9758_006350</name>
</gene>
<name>A0A8H5DA66_9AGAR</name>
<dbReference type="EMBL" id="JAACJM010000056">
    <property type="protein sequence ID" value="KAF5355486.1"/>
    <property type="molecule type" value="Genomic_DNA"/>
</dbReference>
<reference evidence="2 3" key="1">
    <citation type="journal article" date="2020" name="ISME J.">
        <title>Uncovering the hidden diversity of litter-decomposition mechanisms in mushroom-forming fungi.</title>
        <authorList>
            <person name="Floudas D."/>
            <person name="Bentzer J."/>
            <person name="Ahren D."/>
            <person name="Johansson T."/>
            <person name="Persson P."/>
            <person name="Tunlid A."/>
        </authorList>
    </citation>
    <scope>NUCLEOTIDE SEQUENCE [LARGE SCALE GENOMIC DNA]</scope>
    <source>
        <strain evidence="2 3">CBS 291.85</strain>
    </source>
</reference>
<evidence type="ECO:0000256" key="1">
    <source>
        <dbReference type="SAM" id="Coils"/>
    </source>
</evidence>
<keyword evidence="3" id="KW-1185">Reference proteome</keyword>
<dbReference type="Proteomes" id="UP000559256">
    <property type="component" value="Unassembled WGS sequence"/>
</dbReference>
<accession>A0A8H5DA66</accession>
<dbReference type="SUPFAM" id="SSF52047">
    <property type="entry name" value="RNI-like"/>
    <property type="match status" value="1"/>
</dbReference>
<proteinExistence type="predicted"/>
<dbReference type="OrthoDB" id="3266451at2759"/>
<dbReference type="Gene3D" id="3.80.10.10">
    <property type="entry name" value="Ribonuclease Inhibitor"/>
    <property type="match status" value="1"/>
</dbReference>
<keyword evidence="1" id="KW-0175">Coiled coil</keyword>